<dbReference type="SUPFAM" id="SSF51395">
    <property type="entry name" value="FMN-linked oxidoreductases"/>
    <property type="match status" value="1"/>
</dbReference>
<keyword evidence="8" id="KW-0285">Flavoprotein</keyword>
<evidence type="ECO:0000256" key="14">
    <source>
        <dbReference type="ARBA" id="ARBA00032000"/>
    </source>
</evidence>
<dbReference type="AlphaFoldDB" id="A0A1F6DN75"/>
<evidence type="ECO:0000256" key="7">
    <source>
        <dbReference type="ARBA" id="ARBA00018366"/>
    </source>
</evidence>
<organism evidence="17 18">
    <name type="scientific">Candidatus Kaiserbacteria bacterium RIFCSPHIGHO2_02_FULL_54_22</name>
    <dbReference type="NCBI Taxonomy" id="1798495"/>
    <lineage>
        <taxon>Bacteria</taxon>
        <taxon>Candidatus Kaiseribacteriota</taxon>
    </lineage>
</organism>
<dbReference type="CDD" id="cd04738">
    <property type="entry name" value="DHOD_2_like"/>
    <property type="match status" value="1"/>
</dbReference>
<comment type="subcellular location">
    <subcellularLocation>
        <location evidence="3">Membrane</location>
    </subcellularLocation>
</comment>
<evidence type="ECO:0000313" key="18">
    <source>
        <dbReference type="Proteomes" id="UP000178532"/>
    </source>
</evidence>
<dbReference type="GO" id="GO:0044205">
    <property type="term" value="P:'de novo' UMP biosynthetic process"/>
    <property type="evidence" value="ECO:0007669"/>
    <property type="project" value="UniProtKB-UniPathway"/>
</dbReference>
<dbReference type="InterPro" id="IPR050074">
    <property type="entry name" value="DHO_dehydrogenase"/>
</dbReference>
<dbReference type="STRING" id="1798495.A3C19_02130"/>
<dbReference type="PANTHER" id="PTHR48109:SF4">
    <property type="entry name" value="DIHYDROOROTATE DEHYDROGENASE (QUINONE), MITOCHONDRIAL"/>
    <property type="match status" value="1"/>
</dbReference>
<name>A0A1F6DN75_9BACT</name>
<reference evidence="17 18" key="1">
    <citation type="journal article" date="2016" name="Nat. Commun.">
        <title>Thousands of microbial genomes shed light on interconnected biogeochemical processes in an aquifer system.</title>
        <authorList>
            <person name="Anantharaman K."/>
            <person name="Brown C.T."/>
            <person name="Hug L.A."/>
            <person name="Sharon I."/>
            <person name="Castelle C.J."/>
            <person name="Probst A.J."/>
            <person name="Thomas B.C."/>
            <person name="Singh A."/>
            <person name="Wilkins M.J."/>
            <person name="Karaoz U."/>
            <person name="Brodie E.L."/>
            <person name="Williams K.H."/>
            <person name="Hubbard S.S."/>
            <person name="Banfield J.F."/>
        </authorList>
    </citation>
    <scope>NUCLEOTIDE SEQUENCE [LARGE SCALE GENOMIC DNA]</scope>
</reference>
<comment type="caution">
    <text evidence="17">The sequence shown here is derived from an EMBL/GenBank/DDBJ whole genome shotgun (WGS) entry which is preliminary data.</text>
</comment>
<keyword evidence="9" id="KW-0288">FMN</keyword>
<gene>
    <name evidence="17" type="ORF">A3C19_02130</name>
</gene>
<keyword evidence="11" id="KW-0560">Oxidoreductase</keyword>
<dbReference type="PROSITE" id="PS00912">
    <property type="entry name" value="DHODEHASE_2"/>
    <property type="match status" value="1"/>
</dbReference>
<evidence type="ECO:0000256" key="11">
    <source>
        <dbReference type="ARBA" id="ARBA00023002"/>
    </source>
</evidence>
<dbReference type="GO" id="GO:0006207">
    <property type="term" value="P:'de novo' pyrimidine nucleobase biosynthetic process"/>
    <property type="evidence" value="ECO:0007669"/>
    <property type="project" value="InterPro"/>
</dbReference>
<evidence type="ECO:0000256" key="8">
    <source>
        <dbReference type="ARBA" id="ARBA00022630"/>
    </source>
</evidence>
<comment type="function">
    <text evidence="2">Catalyzes the conversion of dihydroorotate to orotate with quinone as electron acceptor.</text>
</comment>
<comment type="similarity">
    <text evidence="5">Belongs to the dihydroorotate dehydrogenase family. Type 2 subfamily.</text>
</comment>
<evidence type="ECO:0000259" key="16">
    <source>
        <dbReference type="Pfam" id="PF01180"/>
    </source>
</evidence>
<evidence type="ECO:0000256" key="15">
    <source>
        <dbReference type="ARBA" id="ARBA00048639"/>
    </source>
</evidence>
<comment type="catalytic activity">
    <reaction evidence="15">
        <text>(S)-dihydroorotate + a quinone = orotate + a quinol</text>
        <dbReference type="Rhea" id="RHEA:30187"/>
        <dbReference type="ChEBI" id="CHEBI:24646"/>
        <dbReference type="ChEBI" id="CHEBI:30839"/>
        <dbReference type="ChEBI" id="CHEBI:30864"/>
        <dbReference type="ChEBI" id="CHEBI:132124"/>
        <dbReference type="EC" id="1.3.5.2"/>
    </reaction>
</comment>
<protein>
    <recommendedName>
        <fullName evidence="7">Dihydroorotate dehydrogenase (quinone)</fullName>
        <ecNumber evidence="6">1.3.5.2</ecNumber>
    </recommendedName>
    <alternativeName>
        <fullName evidence="14">DHOdehase</fullName>
    </alternativeName>
    <alternativeName>
        <fullName evidence="13">Dihydroorotate oxidase</fullName>
    </alternativeName>
</protein>
<dbReference type="Proteomes" id="UP000178532">
    <property type="component" value="Unassembled WGS sequence"/>
</dbReference>
<evidence type="ECO:0000256" key="10">
    <source>
        <dbReference type="ARBA" id="ARBA00022975"/>
    </source>
</evidence>
<dbReference type="UniPathway" id="UPA00070">
    <property type="reaction ID" value="UER00946"/>
</dbReference>
<evidence type="ECO:0000313" key="17">
    <source>
        <dbReference type="EMBL" id="OGG62899.1"/>
    </source>
</evidence>
<evidence type="ECO:0000256" key="6">
    <source>
        <dbReference type="ARBA" id="ARBA00012791"/>
    </source>
</evidence>
<keyword evidence="12" id="KW-0472">Membrane</keyword>
<dbReference type="GO" id="GO:0106430">
    <property type="term" value="F:dihydroorotate dehydrogenase (quinone) activity"/>
    <property type="evidence" value="ECO:0007669"/>
    <property type="project" value="UniProtKB-EC"/>
</dbReference>
<proteinExistence type="inferred from homology"/>
<evidence type="ECO:0000256" key="9">
    <source>
        <dbReference type="ARBA" id="ARBA00022643"/>
    </source>
</evidence>
<evidence type="ECO:0000256" key="13">
    <source>
        <dbReference type="ARBA" id="ARBA00031623"/>
    </source>
</evidence>
<dbReference type="GO" id="GO:0005886">
    <property type="term" value="C:plasma membrane"/>
    <property type="evidence" value="ECO:0007669"/>
    <property type="project" value="TreeGrafter"/>
</dbReference>
<dbReference type="EC" id="1.3.5.2" evidence="6"/>
<evidence type="ECO:0000256" key="4">
    <source>
        <dbReference type="ARBA" id="ARBA00005161"/>
    </source>
</evidence>
<dbReference type="InterPro" id="IPR005719">
    <property type="entry name" value="Dihydroorotate_DH_2"/>
</dbReference>
<dbReference type="InterPro" id="IPR005720">
    <property type="entry name" value="Dihydroorotate_DH_cat"/>
</dbReference>
<dbReference type="InterPro" id="IPR013785">
    <property type="entry name" value="Aldolase_TIM"/>
</dbReference>
<accession>A0A1F6DN75</accession>
<evidence type="ECO:0000256" key="3">
    <source>
        <dbReference type="ARBA" id="ARBA00004370"/>
    </source>
</evidence>
<dbReference type="EMBL" id="MFLI01000001">
    <property type="protein sequence ID" value="OGG62899.1"/>
    <property type="molecule type" value="Genomic_DNA"/>
</dbReference>
<comment type="pathway">
    <text evidence="4">Pyrimidine metabolism; UMP biosynthesis via de novo pathway; orotate from (S)-dihydroorotate (quinone route): step 1/1.</text>
</comment>
<dbReference type="Pfam" id="PF01180">
    <property type="entry name" value="DHO_dh"/>
    <property type="match status" value="1"/>
</dbReference>
<evidence type="ECO:0000256" key="2">
    <source>
        <dbReference type="ARBA" id="ARBA00003125"/>
    </source>
</evidence>
<dbReference type="Gene3D" id="3.20.20.70">
    <property type="entry name" value="Aldolase class I"/>
    <property type="match status" value="1"/>
</dbReference>
<evidence type="ECO:0000256" key="1">
    <source>
        <dbReference type="ARBA" id="ARBA00001917"/>
    </source>
</evidence>
<sequence length="362" mass="39891">MFYTRVLKPIFFLCGPESMHNFMVFSGEVFGALPPVRQLLSLAWGYHGKDISKVVDGVRYERPVLLSAGFDTDGRLSRVLSCISFGGEEVGSVTSRPCAGNARPRLLRLIRNKSLVVWKGLRNQGARAIAKRLANTQTPHGFVVGISIAQTNDEKVNNAEAGIEDYYQTFVTMTEAGVGDYYTINISCPNTFGGETFTTPELLTRLLTKLATVPCEKPRYIKMPINLAWDDFSALLKVIDAFGYNGVVISNLNKQYSMLDFPQDAPTPWRGGLSGKPCFELSNECIRRTREAYGKRFTIIGVGGIFSPEDALAKFHAGADLVQLITGMVFEGPGLIGRICDAYARSSFSEVSPREVRRGGRT</sequence>
<dbReference type="PANTHER" id="PTHR48109">
    <property type="entry name" value="DIHYDROOROTATE DEHYDROGENASE (QUINONE), MITOCHONDRIAL-RELATED"/>
    <property type="match status" value="1"/>
</dbReference>
<comment type="cofactor">
    <cofactor evidence="1">
        <name>FMN</name>
        <dbReference type="ChEBI" id="CHEBI:58210"/>
    </cofactor>
</comment>
<evidence type="ECO:0000256" key="5">
    <source>
        <dbReference type="ARBA" id="ARBA00005359"/>
    </source>
</evidence>
<feature type="domain" description="Dihydroorotate dehydrogenase catalytic" evidence="16">
    <location>
        <begin position="55"/>
        <end position="341"/>
    </location>
</feature>
<dbReference type="InterPro" id="IPR001295">
    <property type="entry name" value="Dihydroorotate_DH_CS"/>
</dbReference>
<evidence type="ECO:0000256" key="12">
    <source>
        <dbReference type="ARBA" id="ARBA00023136"/>
    </source>
</evidence>
<keyword evidence="10" id="KW-0665">Pyrimidine biosynthesis</keyword>
<dbReference type="GO" id="GO:0005737">
    <property type="term" value="C:cytoplasm"/>
    <property type="evidence" value="ECO:0007669"/>
    <property type="project" value="InterPro"/>
</dbReference>